<dbReference type="EMBL" id="JABEVY010000371">
    <property type="protein sequence ID" value="KAF5234958.1"/>
    <property type="molecule type" value="Genomic_DNA"/>
</dbReference>
<organism evidence="1 2">
    <name type="scientific">Fusarium anthophilum</name>
    <dbReference type="NCBI Taxonomy" id="48485"/>
    <lineage>
        <taxon>Eukaryota</taxon>
        <taxon>Fungi</taxon>
        <taxon>Dikarya</taxon>
        <taxon>Ascomycota</taxon>
        <taxon>Pezizomycotina</taxon>
        <taxon>Sordariomycetes</taxon>
        <taxon>Hypocreomycetidae</taxon>
        <taxon>Hypocreales</taxon>
        <taxon>Nectriaceae</taxon>
        <taxon>Fusarium</taxon>
        <taxon>Fusarium fujikuroi species complex</taxon>
    </lineage>
</organism>
<gene>
    <name evidence="1" type="ORF">FANTH_11903</name>
</gene>
<reference evidence="1 2" key="1">
    <citation type="journal article" date="2020" name="BMC Genomics">
        <title>Correction to: Identification and distribution of gene clusters required for synthesis of sphingolipid metabolism inhibitors in diverse species of the filamentous fungus Fusarium.</title>
        <authorList>
            <person name="Kim H.S."/>
            <person name="Lohmar J.M."/>
            <person name="Busman M."/>
            <person name="Brown D.W."/>
            <person name="Naumann T.A."/>
            <person name="Divon H.H."/>
            <person name="Lysoe E."/>
            <person name="Uhlig S."/>
            <person name="Proctor R.H."/>
        </authorList>
    </citation>
    <scope>NUCLEOTIDE SEQUENCE [LARGE SCALE GENOMIC DNA]</scope>
    <source>
        <strain evidence="1 2">NRRL 25214</strain>
    </source>
</reference>
<protein>
    <submittedName>
        <fullName evidence="1">Uncharacterized protein</fullName>
    </submittedName>
</protein>
<comment type="caution">
    <text evidence="1">The sequence shown here is derived from an EMBL/GenBank/DDBJ whole genome shotgun (WGS) entry which is preliminary data.</text>
</comment>
<keyword evidence="2" id="KW-1185">Reference proteome</keyword>
<proteinExistence type="predicted"/>
<name>A0A8H4YUZ7_9HYPO</name>
<accession>A0A8H4YUZ7</accession>
<evidence type="ECO:0000313" key="2">
    <source>
        <dbReference type="Proteomes" id="UP000573603"/>
    </source>
</evidence>
<dbReference type="AlphaFoldDB" id="A0A8H4YUZ7"/>
<dbReference type="Proteomes" id="UP000573603">
    <property type="component" value="Unassembled WGS sequence"/>
</dbReference>
<sequence>MPLIPSKATILVSSGDHTSEDPPHLDAKVALVNRPQPLKRPFSRNFIWQVQNVLLHRCFILRHRNASGCPINKPCRHWELLKMTDWFLNEEKDVIDLRVNGVTKELVAKGCTGRLENVVMFDDQESEGDRITSQPSYIFSALKPDFGVIERMGFYVLDWYICNGKGDWDTMSGRGMDAFGCLVN</sequence>
<evidence type="ECO:0000313" key="1">
    <source>
        <dbReference type="EMBL" id="KAF5234958.1"/>
    </source>
</evidence>